<dbReference type="AlphaFoldDB" id="A0A0D3JDM9"/>
<dbReference type="GO" id="GO:0005739">
    <property type="term" value="C:mitochondrion"/>
    <property type="evidence" value="ECO:0007669"/>
    <property type="project" value="TreeGrafter"/>
</dbReference>
<dbReference type="PaxDb" id="2903-EOD05954"/>
<dbReference type="GO" id="GO:0005811">
    <property type="term" value="C:lipid droplet"/>
    <property type="evidence" value="ECO:0007669"/>
    <property type="project" value="TreeGrafter"/>
</dbReference>
<comment type="similarity">
    <text evidence="1">Belongs to the saccharopine dehydrogenase family.</text>
</comment>
<dbReference type="EnsemblProtists" id="EOD05954">
    <property type="protein sequence ID" value="EOD05954"/>
    <property type="gene ID" value="EMIHUDRAFT_438849"/>
</dbReference>
<accession>A0A0D3JDM9</accession>
<dbReference type="RefSeq" id="XP_005758383.1">
    <property type="nucleotide sequence ID" value="XM_005758326.1"/>
</dbReference>
<dbReference type="InterPro" id="IPR005097">
    <property type="entry name" value="Sacchrp_dh_NADP-bd"/>
</dbReference>
<reference evidence="3" key="2">
    <citation type="submission" date="2024-10" db="UniProtKB">
        <authorList>
            <consortium name="EnsemblProtists"/>
        </authorList>
    </citation>
    <scope>IDENTIFICATION</scope>
</reference>
<dbReference type="GO" id="GO:0005886">
    <property type="term" value="C:plasma membrane"/>
    <property type="evidence" value="ECO:0007669"/>
    <property type="project" value="TreeGrafter"/>
</dbReference>
<dbReference type="KEGG" id="ehx:EMIHUDRAFT_424653"/>
<evidence type="ECO:0000313" key="4">
    <source>
        <dbReference type="Proteomes" id="UP000013827"/>
    </source>
</evidence>
<dbReference type="GO" id="GO:0009247">
    <property type="term" value="P:glycolipid biosynthetic process"/>
    <property type="evidence" value="ECO:0007669"/>
    <property type="project" value="TreeGrafter"/>
</dbReference>
<dbReference type="eggNOG" id="KOG2733">
    <property type="taxonomic scope" value="Eukaryota"/>
</dbReference>
<dbReference type="KEGG" id="ehx:EMIHUDRAFT_438849"/>
<dbReference type="Pfam" id="PF03435">
    <property type="entry name" value="Sacchrp_dh_NADP"/>
    <property type="match status" value="1"/>
</dbReference>
<feature type="domain" description="Saccharopine dehydrogenase NADP binding" evidence="2">
    <location>
        <begin position="7"/>
        <end position="135"/>
    </location>
</feature>
<dbReference type="RefSeq" id="XP_005774043.1">
    <property type="nucleotide sequence ID" value="XM_005773986.1"/>
</dbReference>
<dbReference type="InterPro" id="IPR051276">
    <property type="entry name" value="Saccharopine_DH-like_oxidrdct"/>
</dbReference>
<dbReference type="PANTHER" id="PTHR12286:SF5">
    <property type="entry name" value="SACCHAROPINE DEHYDROGENASE-LIKE OXIDOREDUCTASE"/>
    <property type="match status" value="1"/>
</dbReference>
<evidence type="ECO:0000259" key="2">
    <source>
        <dbReference type="Pfam" id="PF03435"/>
    </source>
</evidence>
<dbReference type="Gene3D" id="3.40.50.720">
    <property type="entry name" value="NAD(P)-binding Rossmann-like Domain"/>
    <property type="match status" value="1"/>
</dbReference>
<dbReference type="HOGENOM" id="CLU_031002_0_2_1"/>
<dbReference type="InterPro" id="IPR036291">
    <property type="entry name" value="NAD(P)-bd_dom_sf"/>
</dbReference>
<dbReference type="GeneID" id="17267159"/>
<dbReference type="Proteomes" id="UP000013827">
    <property type="component" value="Unassembled WGS sequence"/>
</dbReference>
<sequence length="404" mass="43247">MGTEYDILLCGVTGFAGKLAAEHLLVKSYPIKWACCARNEAKAAAAVKTIADRVGATALPPIEVACLISDEAKLRAVVKKTKVVLTCAGPFEKYSQTLVKVCAEEGVHYADITGESDFFRKMIAEHDATAQKTGAKIVIHCGNDAIPWDLTVFEMSKLARSKGAELAEAWTYGEFGATAAASGGTLTTAIYQLGKRRGGAKPDFDPLLKRPDGSKSESLTKITNPKQDVYCDEFAQYGGPWIMGPVMANCVRRSNALLGYSASLTYADVMLRGHPTWAQWAGAKANEALVGAAVMAPRVFARFLPAPGEGPSREDMDAGYLKLHGRGRMVERDGKETPLKSTYHFPLDTGYLMTAQMLVEAGMVLLEKAKAGPGGVLTPAAALGSDIVARLDKELDAKFEMSEA</sequence>
<dbReference type="SUPFAM" id="SSF51735">
    <property type="entry name" value="NAD(P)-binding Rossmann-fold domains"/>
    <property type="match status" value="1"/>
</dbReference>
<dbReference type="GeneID" id="17252103"/>
<dbReference type="PANTHER" id="PTHR12286">
    <property type="entry name" value="SACCHAROPINE DEHYDROGENASE-LIKE OXIDOREDUCTASE"/>
    <property type="match status" value="1"/>
</dbReference>
<dbReference type="OMA" id="MQLRYHD"/>
<proteinExistence type="inferred from homology"/>
<organism evidence="3 4">
    <name type="scientific">Emiliania huxleyi (strain CCMP1516)</name>
    <dbReference type="NCBI Taxonomy" id="280463"/>
    <lineage>
        <taxon>Eukaryota</taxon>
        <taxon>Haptista</taxon>
        <taxon>Haptophyta</taxon>
        <taxon>Prymnesiophyceae</taxon>
        <taxon>Isochrysidales</taxon>
        <taxon>Noelaerhabdaceae</taxon>
        <taxon>Emiliania</taxon>
    </lineage>
</organism>
<reference evidence="4" key="1">
    <citation type="journal article" date="2013" name="Nature">
        <title>Pan genome of the phytoplankton Emiliania underpins its global distribution.</title>
        <authorList>
            <person name="Read B.A."/>
            <person name="Kegel J."/>
            <person name="Klute M.J."/>
            <person name="Kuo A."/>
            <person name="Lefebvre S.C."/>
            <person name="Maumus F."/>
            <person name="Mayer C."/>
            <person name="Miller J."/>
            <person name="Monier A."/>
            <person name="Salamov A."/>
            <person name="Young J."/>
            <person name="Aguilar M."/>
            <person name="Claverie J.M."/>
            <person name="Frickenhaus S."/>
            <person name="Gonzalez K."/>
            <person name="Herman E.K."/>
            <person name="Lin Y.C."/>
            <person name="Napier J."/>
            <person name="Ogata H."/>
            <person name="Sarno A.F."/>
            <person name="Shmutz J."/>
            <person name="Schroeder D."/>
            <person name="de Vargas C."/>
            <person name="Verret F."/>
            <person name="von Dassow P."/>
            <person name="Valentin K."/>
            <person name="Van de Peer Y."/>
            <person name="Wheeler G."/>
            <person name="Dacks J.B."/>
            <person name="Delwiche C.F."/>
            <person name="Dyhrman S.T."/>
            <person name="Glockner G."/>
            <person name="John U."/>
            <person name="Richards T."/>
            <person name="Worden A.Z."/>
            <person name="Zhang X."/>
            <person name="Grigoriev I.V."/>
            <person name="Allen A.E."/>
            <person name="Bidle K."/>
            <person name="Borodovsky M."/>
            <person name="Bowler C."/>
            <person name="Brownlee C."/>
            <person name="Cock J.M."/>
            <person name="Elias M."/>
            <person name="Gladyshev V.N."/>
            <person name="Groth M."/>
            <person name="Guda C."/>
            <person name="Hadaegh A."/>
            <person name="Iglesias-Rodriguez M.D."/>
            <person name="Jenkins J."/>
            <person name="Jones B.M."/>
            <person name="Lawson T."/>
            <person name="Leese F."/>
            <person name="Lindquist E."/>
            <person name="Lobanov A."/>
            <person name="Lomsadze A."/>
            <person name="Malik S.B."/>
            <person name="Marsh M.E."/>
            <person name="Mackinder L."/>
            <person name="Mock T."/>
            <person name="Mueller-Roeber B."/>
            <person name="Pagarete A."/>
            <person name="Parker M."/>
            <person name="Probert I."/>
            <person name="Quesneville H."/>
            <person name="Raines C."/>
            <person name="Rensing S.A."/>
            <person name="Riano-Pachon D.M."/>
            <person name="Richier S."/>
            <person name="Rokitta S."/>
            <person name="Shiraiwa Y."/>
            <person name="Soanes D.M."/>
            <person name="van der Giezen M."/>
            <person name="Wahlund T.M."/>
            <person name="Williams B."/>
            <person name="Wilson W."/>
            <person name="Wolfe G."/>
            <person name="Wurch L.L."/>
        </authorList>
    </citation>
    <scope>NUCLEOTIDE SEQUENCE</scope>
</reference>
<protein>
    <recommendedName>
        <fullName evidence="2">Saccharopine dehydrogenase NADP binding domain-containing protein</fullName>
    </recommendedName>
</protein>
<evidence type="ECO:0000256" key="1">
    <source>
        <dbReference type="ARBA" id="ARBA00038048"/>
    </source>
</evidence>
<evidence type="ECO:0000313" key="3">
    <source>
        <dbReference type="EnsemblProtists" id="EOD21614"/>
    </source>
</evidence>
<keyword evidence="4" id="KW-1185">Reference proteome</keyword>
<name>A0A0D3JDM9_EMIH1</name>
<dbReference type="EnsemblProtists" id="EOD21614">
    <property type="protein sequence ID" value="EOD21614"/>
    <property type="gene ID" value="EMIHUDRAFT_424653"/>
</dbReference>